<reference evidence="10 11" key="1">
    <citation type="journal article" date="2014" name="Genome Biol. Evol.">
        <title>The secreted proteins of Achlya hypogyna and Thraustotheca clavata identify the ancestral oomycete secretome and reveal gene acquisitions by horizontal gene transfer.</title>
        <authorList>
            <person name="Misner I."/>
            <person name="Blouin N."/>
            <person name="Leonard G."/>
            <person name="Richards T.A."/>
            <person name="Lane C.E."/>
        </authorList>
    </citation>
    <scope>NUCLEOTIDE SEQUENCE [LARGE SCALE GENOMIC DNA]</scope>
    <source>
        <strain evidence="10 11">ATCC 48635</strain>
    </source>
</reference>
<feature type="transmembrane region" description="Helical" evidence="7">
    <location>
        <begin position="99"/>
        <end position="120"/>
    </location>
</feature>
<evidence type="ECO:0000313" key="10">
    <source>
        <dbReference type="EMBL" id="OQR83430.1"/>
    </source>
</evidence>
<sequence length="267" mass="28540">MRDIVLFLALYFSLANGLSVPGNSSFDAQINRILHWDGLHQTNLGIGPSAIAAAAIGVGLAVTFYGFRLIRPVIFIAGFIIGAVCSFIGAELALKSQPYVVTACWVAFVFGGVVCGLLLVCMYRIGLVGVGALAGALVATVLHTSFGYKLYPQNPQVVLITLVVVLSIAFGILAFVMERPFVIFSTSALGAVMVSWGIGYFAGGYPNATNLPTSLDAVNIPTSWWGYVLGTFLLCVLGMYFQFLSTAPPPKERKRYVGLRGNPFVHC</sequence>
<feature type="transmembrane region" description="Helical" evidence="7">
    <location>
        <begin position="224"/>
        <end position="245"/>
    </location>
</feature>
<feature type="domain" description="TM7S3/TM198-like" evidence="9">
    <location>
        <begin position="53"/>
        <end position="243"/>
    </location>
</feature>
<protein>
    <recommendedName>
        <fullName evidence="6">Transmembrane protein 198</fullName>
    </recommendedName>
</protein>
<dbReference type="InterPro" id="IPR040236">
    <property type="entry name" value="TMEM198"/>
</dbReference>
<evidence type="ECO:0000313" key="11">
    <source>
        <dbReference type="Proteomes" id="UP000243579"/>
    </source>
</evidence>
<dbReference type="GO" id="GO:0005886">
    <property type="term" value="C:plasma membrane"/>
    <property type="evidence" value="ECO:0007669"/>
    <property type="project" value="TreeGrafter"/>
</dbReference>
<evidence type="ECO:0000259" key="9">
    <source>
        <dbReference type="Pfam" id="PF13886"/>
    </source>
</evidence>
<evidence type="ECO:0000256" key="8">
    <source>
        <dbReference type="SAM" id="SignalP"/>
    </source>
</evidence>
<name>A0A1V9YCH7_ACHHY</name>
<feature type="transmembrane region" description="Helical" evidence="7">
    <location>
        <begin position="74"/>
        <end position="93"/>
    </location>
</feature>
<gene>
    <name evidence="10" type="ORF">ACHHYP_14720</name>
</gene>
<feature type="transmembrane region" description="Helical" evidence="7">
    <location>
        <begin position="181"/>
        <end position="204"/>
    </location>
</feature>
<dbReference type="OrthoDB" id="120489at2759"/>
<proteinExistence type="inferred from homology"/>
<dbReference type="Pfam" id="PF13886">
    <property type="entry name" value="TM7S3_TM198"/>
    <property type="match status" value="1"/>
</dbReference>
<evidence type="ECO:0000256" key="7">
    <source>
        <dbReference type="SAM" id="Phobius"/>
    </source>
</evidence>
<evidence type="ECO:0000256" key="5">
    <source>
        <dbReference type="ARBA" id="ARBA00023136"/>
    </source>
</evidence>
<dbReference type="PANTHER" id="PTHR31247">
    <property type="entry name" value="TRANSMEMBRANE PROTEIN 198 FAMILY MEMBER"/>
    <property type="match status" value="1"/>
</dbReference>
<evidence type="ECO:0000256" key="4">
    <source>
        <dbReference type="ARBA" id="ARBA00022989"/>
    </source>
</evidence>
<feature type="transmembrane region" description="Helical" evidence="7">
    <location>
        <begin position="127"/>
        <end position="151"/>
    </location>
</feature>
<organism evidence="10 11">
    <name type="scientific">Achlya hypogyna</name>
    <name type="common">Oomycete</name>
    <name type="synonym">Protoachlya hypogyna</name>
    <dbReference type="NCBI Taxonomy" id="1202772"/>
    <lineage>
        <taxon>Eukaryota</taxon>
        <taxon>Sar</taxon>
        <taxon>Stramenopiles</taxon>
        <taxon>Oomycota</taxon>
        <taxon>Saprolegniomycetes</taxon>
        <taxon>Saprolegniales</taxon>
        <taxon>Achlyaceae</taxon>
        <taxon>Achlya</taxon>
    </lineage>
</organism>
<dbReference type="EMBL" id="JNBR01002156">
    <property type="protein sequence ID" value="OQR83430.1"/>
    <property type="molecule type" value="Genomic_DNA"/>
</dbReference>
<dbReference type="STRING" id="1202772.A0A1V9YCH7"/>
<accession>A0A1V9YCH7</accession>
<evidence type="ECO:0000256" key="1">
    <source>
        <dbReference type="ARBA" id="ARBA00004141"/>
    </source>
</evidence>
<keyword evidence="3 7" id="KW-0812">Transmembrane</keyword>
<comment type="subcellular location">
    <subcellularLocation>
        <location evidence="1">Membrane</location>
        <topology evidence="1">Multi-pass membrane protein</topology>
    </subcellularLocation>
</comment>
<evidence type="ECO:0000256" key="2">
    <source>
        <dbReference type="ARBA" id="ARBA00006244"/>
    </source>
</evidence>
<keyword evidence="5 7" id="KW-0472">Membrane</keyword>
<dbReference type="PANTHER" id="PTHR31247:SF5">
    <property type="entry name" value="DUF4203 DOMAIN-CONTAINING PROTEIN"/>
    <property type="match status" value="1"/>
</dbReference>
<keyword evidence="4 7" id="KW-1133">Transmembrane helix</keyword>
<feature type="signal peptide" evidence="8">
    <location>
        <begin position="1"/>
        <end position="17"/>
    </location>
</feature>
<evidence type="ECO:0000256" key="6">
    <source>
        <dbReference type="ARBA" id="ARBA00049737"/>
    </source>
</evidence>
<comment type="caution">
    <text evidence="10">The sequence shown here is derived from an EMBL/GenBank/DDBJ whole genome shotgun (WGS) entry which is preliminary data.</text>
</comment>
<dbReference type="InterPro" id="IPR025256">
    <property type="entry name" value="TM7S3/TM198-like_dom"/>
</dbReference>
<comment type="similarity">
    <text evidence="2">Belongs to the TMEM198 family.</text>
</comment>
<feature type="transmembrane region" description="Helical" evidence="7">
    <location>
        <begin position="157"/>
        <end position="176"/>
    </location>
</feature>
<keyword evidence="8" id="KW-0732">Signal</keyword>
<dbReference type="AlphaFoldDB" id="A0A1V9YCH7"/>
<evidence type="ECO:0000256" key="3">
    <source>
        <dbReference type="ARBA" id="ARBA00022692"/>
    </source>
</evidence>
<feature type="chain" id="PRO_5012528949" description="Transmembrane protein 198" evidence="8">
    <location>
        <begin position="18"/>
        <end position="267"/>
    </location>
</feature>
<feature type="transmembrane region" description="Helical" evidence="7">
    <location>
        <begin position="46"/>
        <end position="67"/>
    </location>
</feature>
<keyword evidence="11" id="KW-1185">Reference proteome</keyword>
<dbReference type="Proteomes" id="UP000243579">
    <property type="component" value="Unassembled WGS sequence"/>
</dbReference>